<sequence>MVVLSNMNFGFLIGRGELIPEIFSCLDKKDIFLYFLTQFNAYVQKELTVPLQYVLNLNSLEEIFEAKIQILLNNLDINHIKKICPLSAEIIHNYKNKSFKDKIILDIPYFSVAKLIKMIYFKETPGLVFNSKDFFINYVFSKIQKMHKDKEVIVEENVLYLTKNDGKVLCVMPSFSEFNREKEGTFDRDLRKAFNMCKENMDIYLVLPRQKKLCRHIEIKGCNSSGKEKSIKVVPYSINNKIIKKG</sequence>
<name>A0A2P8QZG1_9BACT</name>
<organism evidence="1 2">
    <name type="scientific">Campylobacter blaseri</name>
    <dbReference type="NCBI Taxonomy" id="2042961"/>
    <lineage>
        <taxon>Bacteria</taxon>
        <taxon>Pseudomonadati</taxon>
        <taxon>Campylobacterota</taxon>
        <taxon>Epsilonproteobacteria</taxon>
        <taxon>Campylobacterales</taxon>
        <taxon>Campylobacteraceae</taxon>
        <taxon>Campylobacter</taxon>
    </lineage>
</organism>
<comment type="caution">
    <text evidence="1">The sequence shown here is derived from an EMBL/GenBank/DDBJ whole genome shotgun (WGS) entry which is preliminary data.</text>
</comment>
<evidence type="ECO:0008006" key="3">
    <source>
        <dbReference type="Google" id="ProtNLM"/>
    </source>
</evidence>
<dbReference type="AlphaFoldDB" id="A0A2P8QZG1"/>
<protein>
    <recommendedName>
        <fullName evidence="3">UDP-N-acetylmuramate--alanine ligase</fullName>
    </recommendedName>
</protein>
<reference evidence="2" key="1">
    <citation type="submission" date="2017-10" db="EMBL/GenBank/DDBJ databases">
        <title>Campylobacter species from seals.</title>
        <authorList>
            <person name="Gilbert M.J."/>
            <person name="Zomer A.L."/>
            <person name="Timmerman A.J."/>
            <person name="Duim B."/>
            <person name="Wagenaar J.A."/>
        </authorList>
    </citation>
    <scope>NUCLEOTIDE SEQUENCE [LARGE SCALE GENOMIC DNA]</scope>
    <source>
        <strain evidence="2">17S00004-5</strain>
    </source>
</reference>
<dbReference type="EMBL" id="PDHH01000006">
    <property type="protein sequence ID" value="PSM51630.1"/>
    <property type="molecule type" value="Genomic_DNA"/>
</dbReference>
<evidence type="ECO:0000313" key="1">
    <source>
        <dbReference type="EMBL" id="PSM51630.1"/>
    </source>
</evidence>
<keyword evidence="2" id="KW-1185">Reference proteome</keyword>
<accession>A0A2P8QZG1</accession>
<dbReference type="Proteomes" id="UP000240535">
    <property type="component" value="Unassembled WGS sequence"/>
</dbReference>
<proteinExistence type="predicted"/>
<evidence type="ECO:0000313" key="2">
    <source>
        <dbReference type="Proteomes" id="UP000240535"/>
    </source>
</evidence>
<gene>
    <name evidence="1" type="ORF">CQ405_07495</name>
</gene>